<dbReference type="GO" id="GO:0003677">
    <property type="term" value="F:DNA binding"/>
    <property type="evidence" value="ECO:0007669"/>
    <property type="project" value="InterPro"/>
</dbReference>
<dbReference type="Proteomes" id="UP000323824">
    <property type="component" value="Chromosome"/>
</dbReference>
<keyword evidence="2 5" id="KW-0489">Methyltransferase</keyword>
<dbReference type="GO" id="GO:0032259">
    <property type="term" value="P:methylation"/>
    <property type="evidence" value="ECO:0007669"/>
    <property type="project" value="UniProtKB-KW"/>
</dbReference>
<feature type="domain" description="DNA methylase N-4/N-6" evidence="4">
    <location>
        <begin position="533"/>
        <end position="871"/>
    </location>
</feature>
<comment type="similarity">
    <text evidence="1">Belongs to the N(4)/N(6)-methyltransferase family.</text>
</comment>
<dbReference type="GO" id="GO:0008170">
    <property type="term" value="F:N-methyltransferase activity"/>
    <property type="evidence" value="ECO:0007669"/>
    <property type="project" value="InterPro"/>
</dbReference>
<gene>
    <name evidence="5" type="ORF">EW093_00800</name>
</gene>
<keyword evidence="3 5" id="KW-0808">Transferase</keyword>
<proteinExistence type="inferred from homology"/>
<evidence type="ECO:0000256" key="3">
    <source>
        <dbReference type="ARBA" id="ARBA00022679"/>
    </source>
</evidence>
<dbReference type="Pfam" id="PF01555">
    <property type="entry name" value="N6_N4_Mtase"/>
    <property type="match status" value="1"/>
</dbReference>
<dbReference type="InterPro" id="IPR029063">
    <property type="entry name" value="SAM-dependent_MTases_sf"/>
</dbReference>
<evidence type="ECO:0000313" key="5">
    <source>
        <dbReference type="EMBL" id="QEN03303.1"/>
    </source>
</evidence>
<dbReference type="InterPro" id="IPR002941">
    <property type="entry name" value="DNA_methylase_N4/N6"/>
</dbReference>
<dbReference type="AlphaFoldDB" id="A0A5C1Q5H0"/>
<name>A0A5C1Q5H0_9SPIO</name>
<dbReference type="RefSeq" id="WP_149566563.1">
    <property type="nucleotide sequence ID" value="NZ_CP035807.1"/>
</dbReference>
<dbReference type="SUPFAM" id="SSF53335">
    <property type="entry name" value="S-adenosyl-L-methionine-dependent methyltransferases"/>
    <property type="match status" value="1"/>
</dbReference>
<dbReference type="InterPro" id="IPR002052">
    <property type="entry name" value="DNA_methylase_N6_adenine_CS"/>
</dbReference>
<evidence type="ECO:0000313" key="6">
    <source>
        <dbReference type="Proteomes" id="UP000323824"/>
    </source>
</evidence>
<sequence length="1143" mass="132205">MVTTEKYKKKLLNKLTELFQLDQPDLDFGFYRIMHAKAEQISTFIDKDLLQIIEDAFGQVDENRKTEVSDEIHKAIEQAIKYGAPDPELTDGVKEARKKYDAILSSAGAEADVYDHLYRFFERYYDEGDFISRRYYSKENSGKAAPFSIPYNGEEVKLHWANADQYYIKTAEYFSNFTFDITQSADIKKMSELERSSLSIPESLKVHFRIVDAAEGEHGNVKATEDKKRFFVLYDGSPVEFNEKQELVINFEYKTLPGGKNDVDAKTEKELKEIYGKGINKGDLPNLNIGKIVLDTLENLEGSKQYKDLLSLKAPTDKSPNRPILVKYINQYTARNTCDYFIHKDLSGFLKRELDFYIKNEVMNLDDIENAEAPTVESYLAKIKVIRKISTKLIEFLAQLEDFQKKLWLKKKFVTETNYCITLDRVPKELYQEIADNNEQREEWIKLFAIDDIQGTNGDLLTNTTPSYTNPLTIDFLKTNDKLVLDTAFFSEDFKAKLIESINDFDEQCDGLLIHSENFQALNLLQDRYREQVKCVYIDPPYNTGKDGFIYKDGYRSSTWSSLMNSSLSKVKTILSTDSLLFISNDDNENDHLKNLLFQNTFYFKTNLIWNTDGRTDNQFEVKVNHEYITLAQKTPKSTYGNVIDPNTRKESNLWKNIAENSITKNGVANPYSEVTLPIGFPVKGNEGIINKDVPSVGYFDELGSLSYYPRNLNKKYNVNFPIKFNDAYFSGGKLLAPLKVSAGWANLNKLQKFIENDCVSYYDEDGVIAFYLSEKGTVYYIKEKEASRNIVSVLRNFTTTEKMKYELEHMKIYFSYPKPKDLIGYLLKIGDSSLYLDYFAGSGTTGHAVINLNREDGGNRKFILVEMGDYFDTVTKPRIVKVIYSTDWKDGKPVSRDSGISQCFKYLRLESYEDTLNNLSFDEDTNRNRLMEKNNSLREDYMLRYMLDVETRGSQSLLNIDNFSNPFGYSLKVKKPGSDEQVTKNIDIIETFNYLIGLRLENMARTQSFSASFIRNPDPELPEDQHTKLVLDGKITLSETGKWLFRKIEGWVPANSNSPNNGLKEKVLIVWRNLTGNLEEDNLMLDEWFKKYRLSTTDFEFDTIYINGSNNLPNLKQDDENWKVRLIEEEFHKKMWDTGDNS</sequence>
<accession>A0A5C1Q5H0</accession>
<dbReference type="PRINTS" id="PR00508">
    <property type="entry name" value="S21N4MTFRASE"/>
</dbReference>
<dbReference type="KEGG" id="sper:EW093_00800"/>
<keyword evidence="6" id="KW-1185">Reference proteome</keyword>
<dbReference type="OrthoDB" id="9800801at2"/>
<dbReference type="REBASE" id="297953">
    <property type="entry name" value="M.Spe19205ORF800P"/>
</dbReference>
<evidence type="ECO:0000256" key="1">
    <source>
        <dbReference type="ARBA" id="ARBA00006594"/>
    </source>
</evidence>
<reference evidence="5 6" key="2">
    <citation type="submission" date="2019-09" db="EMBL/GenBank/DDBJ databases">
        <title>Complete Genome Sequence and Methylome Analysis of free living Spirochaetas.</title>
        <authorList>
            <person name="Leshcheva N."/>
            <person name="Mikheeva N."/>
        </authorList>
    </citation>
    <scope>NUCLEOTIDE SEQUENCE [LARGE SCALE GENOMIC DNA]</scope>
    <source>
        <strain evidence="5 6">P</strain>
    </source>
</reference>
<dbReference type="EMBL" id="CP035807">
    <property type="protein sequence ID" value="QEN03303.1"/>
    <property type="molecule type" value="Genomic_DNA"/>
</dbReference>
<organism evidence="5 6">
    <name type="scientific">Thiospirochaeta perfilievii</name>
    <dbReference type="NCBI Taxonomy" id="252967"/>
    <lineage>
        <taxon>Bacteria</taxon>
        <taxon>Pseudomonadati</taxon>
        <taxon>Spirochaetota</taxon>
        <taxon>Spirochaetia</taxon>
        <taxon>Spirochaetales</taxon>
        <taxon>Spirochaetaceae</taxon>
        <taxon>Thiospirochaeta</taxon>
    </lineage>
</organism>
<dbReference type="InterPro" id="IPR001091">
    <property type="entry name" value="RM_Methyltransferase"/>
</dbReference>
<evidence type="ECO:0000256" key="2">
    <source>
        <dbReference type="ARBA" id="ARBA00022603"/>
    </source>
</evidence>
<evidence type="ECO:0000259" key="4">
    <source>
        <dbReference type="Pfam" id="PF01555"/>
    </source>
</evidence>
<protein>
    <submittedName>
        <fullName evidence="5">Site-specific DNA-methyltransferase</fullName>
    </submittedName>
</protein>
<dbReference type="PROSITE" id="PS00092">
    <property type="entry name" value="N6_MTASE"/>
    <property type="match status" value="1"/>
</dbReference>
<dbReference type="Gene3D" id="3.40.50.150">
    <property type="entry name" value="Vaccinia Virus protein VP39"/>
    <property type="match status" value="1"/>
</dbReference>
<reference evidence="5 6" key="1">
    <citation type="submission" date="2019-02" db="EMBL/GenBank/DDBJ databases">
        <authorList>
            <person name="Fomenkov A."/>
            <person name="Dubinina G."/>
            <person name="Grabovich M."/>
            <person name="Vincze T."/>
            <person name="Roberts R.J."/>
        </authorList>
    </citation>
    <scope>NUCLEOTIDE SEQUENCE [LARGE SCALE GENOMIC DNA]</scope>
    <source>
        <strain evidence="5 6">P</strain>
    </source>
</reference>